<dbReference type="Proteomes" id="UP001500635">
    <property type="component" value="Unassembled WGS sequence"/>
</dbReference>
<evidence type="ECO:0000256" key="1">
    <source>
        <dbReference type="SAM" id="MobiDB-lite"/>
    </source>
</evidence>
<dbReference type="EMBL" id="BAABFR010000099">
    <property type="protein sequence ID" value="GAA4402551.1"/>
    <property type="molecule type" value="Genomic_DNA"/>
</dbReference>
<protein>
    <submittedName>
        <fullName evidence="2">Uncharacterized protein</fullName>
    </submittedName>
</protein>
<gene>
    <name evidence="2" type="ORF">GCM10023147_43300</name>
</gene>
<proteinExistence type="predicted"/>
<accession>A0ABP8K925</accession>
<name>A0ABP8K925_9ACTN</name>
<comment type="caution">
    <text evidence="2">The sequence shown here is derived from an EMBL/GenBank/DDBJ whole genome shotgun (WGS) entry which is preliminary data.</text>
</comment>
<organism evidence="2 3">
    <name type="scientific">Tsukamurella soli</name>
    <dbReference type="NCBI Taxonomy" id="644556"/>
    <lineage>
        <taxon>Bacteria</taxon>
        <taxon>Bacillati</taxon>
        <taxon>Actinomycetota</taxon>
        <taxon>Actinomycetes</taxon>
        <taxon>Mycobacteriales</taxon>
        <taxon>Tsukamurellaceae</taxon>
        <taxon>Tsukamurella</taxon>
    </lineage>
</organism>
<keyword evidence="3" id="KW-1185">Reference proteome</keyword>
<feature type="region of interest" description="Disordered" evidence="1">
    <location>
        <begin position="1"/>
        <end position="24"/>
    </location>
</feature>
<reference evidence="3" key="1">
    <citation type="journal article" date="2019" name="Int. J. Syst. Evol. Microbiol.">
        <title>The Global Catalogue of Microorganisms (GCM) 10K type strain sequencing project: providing services to taxonomists for standard genome sequencing and annotation.</title>
        <authorList>
            <consortium name="The Broad Institute Genomics Platform"/>
            <consortium name="The Broad Institute Genome Sequencing Center for Infectious Disease"/>
            <person name="Wu L."/>
            <person name="Ma J."/>
        </authorList>
    </citation>
    <scope>NUCLEOTIDE SEQUENCE [LARGE SCALE GENOMIC DNA]</scope>
    <source>
        <strain evidence="3">JCM 17688</strain>
    </source>
</reference>
<evidence type="ECO:0000313" key="3">
    <source>
        <dbReference type="Proteomes" id="UP001500635"/>
    </source>
</evidence>
<sequence>MRDAQPAEVPAVILAQDDPTPREERVPLAEWAERRRELVTAAAAASDAHGGEVVLTGSVGAAHCGCEHLADDSSMCTGPHG</sequence>
<evidence type="ECO:0000313" key="2">
    <source>
        <dbReference type="EMBL" id="GAA4402551.1"/>
    </source>
</evidence>